<evidence type="ECO:0000313" key="1">
    <source>
        <dbReference type="EMBL" id="QFS48194.1"/>
    </source>
</evidence>
<sequence length="76" mass="8180">MDKKRALGTAMLIGVNLSANPLKTSFTASRLEMLLLAALPPAREAEPLGRHSQPEAGNETTRQYLKAGSRLAFTLS</sequence>
<accession>A0A5P8W6C8</accession>
<organism evidence="1 2">
    <name type="scientific">Nostoc sphaeroides CCNUC1</name>
    <dbReference type="NCBI Taxonomy" id="2653204"/>
    <lineage>
        <taxon>Bacteria</taxon>
        <taxon>Bacillati</taxon>
        <taxon>Cyanobacteriota</taxon>
        <taxon>Cyanophyceae</taxon>
        <taxon>Nostocales</taxon>
        <taxon>Nostocaceae</taxon>
        <taxon>Nostoc</taxon>
    </lineage>
</organism>
<dbReference type="EMBL" id="CP045226">
    <property type="protein sequence ID" value="QFS48194.1"/>
    <property type="molecule type" value="Genomic_DNA"/>
</dbReference>
<evidence type="ECO:0000313" key="2">
    <source>
        <dbReference type="Proteomes" id="UP000326678"/>
    </source>
</evidence>
<gene>
    <name evidence="1" type="ORF">GXM_05686</name>
</gene>
<dbReference type="KEGG" id="nsh:GXM_05686"/>
<proteinExistence type="predicted"/>
<name>A0A5P8W6C8_9NOSO</name>
<dbReference type="Proteomes" id="UP000326678">
    <property type="component" value="Chromosome Gxm1"/>
</dbReference>
<reference evidence="1 2" key="1">
    <citation type="submission" date="2019-10" db="EMBL/GenBank/DDBJ databases">
        <title>Genomic and transcriptomic insights into the perfect genentic adaptation of a filamentous nitrogen-fixing cyanobacterium to rice fields.</title>
        <authorList>
            <person name="Chen Z."/>
        </authorList>
    </citation>
    <scope>NUCLEOTIDE SEQUENCE [LARGE SCALE GENOMIC DNA]</scope>
    <source>
        <strain evidence="1">CCNUC1</strain>
    </source>
</reference>
<protein>
    <submittedName>
        <fullName evidence="1">Uncharacterized protein</fullName>
    </submittedName>
</protein>
<dbReference type="AlphaFoldDB" id="A0A5P8W6C8"/>
<keyword evidence="2" id="KW-1185">Reference proteome</keyword>